<sequence>MSLILSVLEHDLLCFSSISCHCPSMTTERRLGQSIEVSTRSESVDKGSHRTSIFVEHYQDHHDLPSVWGKDSQPGYKGQQVLGLLPSLHPDGPYANSGPLGAYDPRYIEPARTTRFRPLDMGYEMPERYGSKEVGYGEEGSIALASDNNTWAPPVAQENRVCGVARWAFWAAFACICMLIIGGAVGGVIAGVASSKKSAASGNSNSSSIVPTSSGSTSMSSSISTSTLSNGQGILITQVYTTTQSNNLQTTVISQTTTGSFPAASTTSSSPNATSSTKLSSTTSTSTSSTATSFSAGAYPLDCPSLNGTIVSTTAGSTQYSYTIYYATDSTTSDMNVVTATSMLECYNACAQYSSNLGTLCRVASFKAEQSGGNCHLKGDISSAFSFGNDNSIAIAVCQTKISSRWYHVVFAAE</sequence>
<protein>
    <recommendedName>
        <fullName evidence="5">Apple domain-containing protein</fullName>
    </recommendedName>
</protein>
<feature type="region of interest" description="Disordered" evidence="1">
    <location>
        <begin position="261"/>
        <end position="292"/>
    </location>
</feature>
<accession>A0A1L7WRE3</accession>
<dbReference type="OrthoDB" id="5358884at2759"/>
<dbReference type="EMBL" id="FJOG01000006">
    <property type="protein sequence ID" value="CZR55336.1"/>
    <property type="molecule type" value="Genomic_DNA"/>
</dbReference>
<evidence type="ECO:0000256" key="1">
    <source>
        <dbReference type="SAM" id="MobiDB-lite"/>
    </source>
</evidence>
<feature type="region of interest" description="Disordered" evidence="1">
    <location>
        <begin position="197"/>
        <end position="224"/>
    </location>
</feature>
<evidence type="ECO:0000313" key="4">
    <source>
        <dbReference type="Proteomes" id="UP000184330"/>
    </source>
</evidence>
<dbReference type="AlphaFoldDB" id="A0A1L7WRE3"/>
<keyword evidence="2" id="KW-1133">Transmembrane helix</keyword>
<keyword evidence="4" id="KW-1185">Reference proteome</keyword>
<proteinExistence type="predicted"/>
<evidence type="ECO:0008006" key="5">
    <source>
        <dbReference type="Google" id="ProtNLM"/>
    </source>
</evidence>
<keyword evidence="2" id="KW-0812">Transmembrane</keyword>
<organism evidence="3 4">
    <name type="scientific">Phialocephala subalpina</name>
    <dbReference type="NCBI Taxonomy" id="576137"/>
    <lineage>
        <taxon>Eukaryota</taxon>
        <taxon>Fungi</taxon>
        <taxon>Dikarya</taxon>
        <taxon>Ascomycota</taxon>
        <taxon>Pezizomycotina</taxon>
        <taxon>Leotiomycetes</taxon>
        <taxon>Helotiales</taxon>
        <taxon>Mollisiaceae</taxon>
        <taxon>Phialocephala</taxon>
        <taxon>Phialocephala fortinii species complex</taxon>
    </lineage>
</organism>
<evidence type="ECO:0000313" key="3">
    <source>
        <dbReference type="EMBL" id="CZR55336.1"/>
    </source>
</evidence>
<gene>
    <name evidence="3" type="ORF">PAC_05223</name>
</gene>
<dbReference type="Proteomes" id="UP000184330">
    <property type="component" value="Unassembled WGS sequence"/>
</dbReference>
<evidence type="ECO:0000256" key="2">
    <source>
        <dbReference type="SAM" id="Phobius"/>
    </source>
</evidence>
<feature type="transmembrane region" description="Helical" evidence="2">
    <location>
        <begin position="167"/>
        <end position="193"/>
    </location>
</feature>
<reference evidence="3 4" key="1">
    <citation type="submission" date="2016-03" db="EMBL/GenBank/DDBJ databases">
        <authorList>
            <person name="Ploux O."/>
        </authorList>
    </citation>
    <scope>NUCLEOTIDE SEQUENCE [LARGE SCALE GENOMIC DNA]</scope>
    <source>
        <strain evidence="3 4">UAMH 11012</strain>
    </source>
</reference>
<name>A0A1L7WRE3_9HELO</name>
<keyword evidence="2" id="KW-0472">Membrane</keyword>